<proteinExistence type="predicted"/>
<name>A0A0E9XDQ4_ANGAN</name>
<keyword evidence="1" id="KW-0812">Transmembrane</keyword>
<evidence type="ECO:0000313" key="2">
    <source>
        <dbReference type="EMBL" id="JAI00592.1"/>
    </source>
</evidence>
<accession>A0A0E9XDQ4</accession>
<dbReference type="AlphaFoldDB" id="A0A0E9XDQ4"/>
<organism evidence="2">
    <name type="scientific">Anguilla anguilla</name>
    <name type="common">European freshwater eel</name>
    <name type="synonym">Muraena anguilla</name>
    <dbReference type="NCBI Taxonomy" id="7936"/>
    <lineage>
        <taxon>Eukaryota</taxon>
        <taxon>Metazoa</taxon>
        <taxon>Chordata</taxon>
        <taxon>Craniata</taxon>
        <taxon>Vertebrata</taxon>
        <taxon>Euteleostomi</taxon>
        <taxon>Actinopterygii</taxon>
        <taxon>Neopterygii</taxon>
        <taxon>Teleostei</taxon>
        <taxon>Anguilliformes</taxon>
        <taxon>Anguillidae</taxon>
        <taxon>Anguilla</taxon>
    </lineage>
</organism>
<keyword evidence="1" id="KW-1133">Transmembrane helix</keyword>
<sequence length="96" mass="10747">MVFRREQQLIPKIHVDANLCRDVQHIFHKIAHFSESSTDSCRLANVDGSSLALRYLCVQFFLATYLLSSLSAMIGGSDYFTFTSILPICAYLLGVA</sequence>
<reference evidence="2" key="2">
    <citation type="journal article" date="2015" name="Fish Shellfish Immunol.">
        <title>Early steps in the European eel (Anguilla anguilla)-Vibrio vulnificus interaction in the gills: Role of the RtxA13 toxin.</title>
        <authorList>
            <person name="Callol A."/>
            <person name="Pajuelo D."/>
            <person name="Ebbesson L."/>
            <person name="Teles M."/>
            <person name="MacKenzie S."/>
            <person name="Amaro C."/>
        </authorList>
    </citation>
    <scope>NUCLEOTIDE SEQUENCE</scope>
</reference>
<feature type="transmembrane region" description="Helical" evidence="1">
    <location>
        <begin position="52"/>
        <end position="73"/>
    </location>
</feature>
<protein>
    <submittedName>
        <fullName evidence="2">Uncharacterized protein</fullName>
    </submittedName>
</protein>
<reference evidence="2" key="1">
    <citation type="submission" date="2014-11" db="EMBL/GenBank/DDBJ databases">
        <authorList>
            <person name="Amaro Gonzalez C."/>
        </authorList>
    </citation>
    <scope>NUCLEOTIDE SEQUENCE</scope>
</reference>
<dbReference type="EMBL" id="GBXM01007986">
    <property type="protein sequence ID" value="JAI00592.1"/>
    <property type="molecule type" value="Transcribed_RNA"/>
</dbReference>
<keyword evidence="1" id="KW-0472">Membrane</keyword>
<evidence type="ECO:0000256" key="1">
    <source>
        <dbReference type="SAM" id="Phobius"/>
    </source>
</evidence>